<reference evidence="3" key="1">
    <citation type="submission" date="2022-11" db="UniProtKB">
        <authorList>
            <consortium name="WormBaseParasite"/>
        </authorList>
    </citation>
    <scope>IDENTIFICATION</scope>
</reference>
<dbReference type="AlphaFoldDB" id="A0A914WXA0"/>
<evidence type="ECO:0000313" key="3">
    <source>
        <dbReference type="WBParaSite" id="PSAMB.scaffold5196size12360.g26055.t1"/>
    </source>
</evidence>
<name>A0A914WXA0_9BILA</name>
<sequence>MILLLLALSSVSVFCSVDDYAEGTWTLVDPLKYVVGLGKRQFVSLPAAERQAQMMRNYDERNMMKTFKSLYEKTKIPMGKSPK</sequence>
<proteinExistence type="predicted"/>
<accession>A0A914WXA0</accession>
<dbReference type="WBParaSite" id="PSAMB.scaffold5196size12360.g26055.t1">
    <property type="protein sequence ID" value="PSAMB.scaffold5196size12360.g26055.t1"/>
    <property type="gene ID" value="PSAMB.scaffold5196size12360.g26055"/>
</dbReference>
<protein>
    <submittedName>
        <fullName evidence="3">Uncharacterized protein</fullName>
    </submittedName>
</protein>
<evidence type="ECO:0000256" key="1">
    <source>
        <dbReference type="SAM" id="SignalP"/>
    </source>
</evidence>
<feature type="signal peptide" evidence="1">
    <location>
        <begin position="1"/>
        <end position="15"/>
    </location>
</feature>
<keyword evidence="2" id="KW-1185">Reference proteome</keyword>
<evidence type="ECO:0000313" key="2">
    <source>
        <dbReference type="Proteomes" id="UP000887566"/>
    </source>
</evidence>
<dbReference type="Proteomes" id="UP000887566">
    <property type="component" value="Unplaced"/>
</dbReference>
<organism evidence="2 3">
    <name type="scientific">Plectus sambesii</name>
    <dbReference type="NCBI Taxonomy" id="2011161"/>
    <lineage>
        <taxon>Eukaryota</taxon>
        <taxon>Metazoa</taxon>
        <taxon>Ecdysozoa</taxon>
        <taxon>Nematoda</taxon>
        <taxon>Chromadorea</taxon>
        <taxon>Plectida</taxon>
        <taxon>Plectina</taxon>
        <taxon>Plectoidea</taxon>
        <taxon>Plectidae</taxon>
        <taxon>Plectus</taxon>
    </lineage>
</organism>
<feature type="chain" id="PRO_5037449159" evidence="1">
    <location>
        <begin position="16"/>
        <end position="83"/>
    </location>
</feature>
<keyword evidence="1" id="KW-0732">Signal</keyword>